<dbReference type="RefSeq" id="WP_265134935.1">
    <property type="nucleotide sequence ID" value="NZ_FXTX01000018.1"/>
</dbReference>
<gene>
    <name evidence="1" type="ORF">SAMN06264868_11819</name>
</gene>
<keyword evidence="2" id="KW-1185">Reference proteome</keyword>
<sequence length="68" mass="8113">MIDEKKLKNEIQNDEWQPVKNLEEEKIKLKNALIEKHKKKSISIKITENDIKKLKKKSLETGILYFAF</sequence>
<proteinExistence type="predicted"/>
<comment type="caution">
    <text evidence="1">The sequence shown here is derived from an EMBL/GenBank/DDBJ whole genome shotgun (WGS) entry which is preliminary data.</text>
</comment>
<dbReference type="AlphaFoldDB" id="A0AA45WNT7"/>
<reference evidence="1" key="1">
    <citation type="submission" date="2017-05" db="EMBL/GenBank/DDBJ databases">
        <authorList>
            <person name="Varghese N."/>
            <person name="Submissions S."/>
        </authorList>
    </citation>
    <scope>NUCLEOTIDE SEQUENCE</scope>
    <source>
        <strain evidence="1">DSM 18763</strain>
    </source>
</reference>
<organism evidence="1 2">
    <name type="scientific">Venenivibrio stagnispumantis</name>
    <dbReference type="NCBI Taxonomy" id="407998"/>
    <lineage>
        <taxon>Bacteria</taxon>
        <taxon>Pseudomonadati</taxon>
        <taxon>Aquificota</taxon>
        <taxon>Aquificia</taxon>
        <taxon>Aquificales</taxon>
        <taxon>Hydrogenothermaceae</taxon>
        <taxon>Venenivibrio</taxon>
    </lineage>
</organism>
<accession>A0AA45WNT7</accession>
<dbReference type="EMBL" id="FXTX01000018">
    <property type="protein sequence ID" value="SMP18841.1"/>
    <property type="molecule type" value="Genomic_DNA"/>
</dbReference>
<evidence type="ECO:0000313" key="2">
    <source>
        <dbReference type="Proteomes" id="UP001157947"/>
    </source>
</evidence>
<dbReference type="Proteomes" id="UP001157947">
    <property type="component" value="Unassembled WGS sequence"/>
</dbReference>
<evidence type="ECO:0000313" key="1">
    <source>
        <dbReference type="EMBL" id="SMP18841.1"/>
    </source>
</evidence>
<protein>
    <submittedName>
        <fullName evidence="1">Uncharacterized protein</fullName>
    </submittedName>
</protein>
<name>A0AA45WNT7_9AQUI</name>